<evidence type="ECO:0000313" key="2">
    <source>
        <dbReference type="EMBL" id="MBD2843805.1"/>
    </source>
</evidence>
<sequence length="1449" mass="156975">MKKVWAAVLTVCLFVSLCAVAPSVRASGDQHTYLPAKLFKTFGSWRLTGTYLTGLASEEAGDPSPAIAELDIAIAGDYKVWVRDRDFATNQPGTRTFGVAVDGVPVSELFGDHGQEGFRWSEVGVFTLSAGVHELSLLDTSGFYARSAGFFVSDDLNLVPPEDEGDLLEIVEPADPLSGLPSAEFPAWATDDVTPSKSDSIENDSVKVVFHQGTGTEGALVQNEIFIKSSGQWVAVKDKTDALGFLMMSALHTELGGMDTHFARVLQRVAVGGGEASAIADDYFHSGVPVWFIPSDYTKLGSDKVELTFPNTEADLTVTFELDALTDDPKVTLNAEFAEDGAYSFLLYSGEGVDEADYDTVTAPMLYVKHAVPDHAGMIPESYLFTPMASLHFSPGESPIPGQELTSGIVMDPESVPQGYTYPDTSHFGLVLRDETGHVRPQFAAPLFGTTDSLFEDGDDYEVSYRIVNRTASWFDTLKHVTEEMYNFADLRSNVYHSVNEAIYNATDLMLDDQYGGWDPEQMAHYNMEAQDVTTMSNAMAAVQRYLLTEDEDILDTRAVPTLAFLLSRLNYHFKNTDSTGGANSYVSDPPSAIGGPVTRYTTSVYGGLYEMTQGRMPFLLDTGLHAASGSANLSGVADQAAMYKYVGDPIYLNKAKQLADQYLANNPNTGANRDTPFISSFVYGDTIPMVTAFLAAYELTGDTKYLEAAEESGELLATSVWTTGYHNGYDTSSYTVDPVDTAARKRSVDWSSFFWHGSERWRLGNIDGEAKPPSEVGPPLQEETAPGWVVAKAGMGTEHTSSPTSGNIISMNNWAGNLVKLSEYTGDPYFETMARNAMIGRFGNYPGYYQDRSLLHHMKDDYPYVGPEYTSIYYHHIPVFISMLEDFLINSAWAKSERHISFPSIVQSGYAYFASNQFGHAPGTFYGDDDMWLWLDRGIIEPDTPDIDYLAARKDGKLGLALMNESGQTVTSAVYLGDKVAGGSVYTGTATVYEADGTAATLPVVDGVFTVEIPAKGIRSVLLELPGVEAPAYADANFAFSNVLRDTVSEHTRGKGHVIQISPESYHAYVYVSDMEETTTKLTMHYDTGGGTQTVEKTGYPFEFLIKVDDPEDSFTYTLEATKTDAQVEQLGGGTLQAYDGEGAGIVIPEAGRFDPIELDVISSGKGGGKIRLVVSTDDFPFALTDNLLSGLRITGTLTSTIDSTELELDSILAANEVRTNGTTVLVVDPTAEVPFGDYGDYEIAVTIHPREQMGYFEPLEPEVLSSGSGGGKIRMVVSAAEFPFTVYDNVLSGLRIAGTLTSTVDSTELELDSVISSNELRTNGTTVLLVDPTDEVPYTSYTDYTFDVTIYPIPDTEPPVTTATILPGASAESGGVYDGPVTVTMVATDDWSGVADTVYRLGGGAWSSYNAPLIIDADGSHTVEYYSTDVAGNAESAKGLAVQIESE</sequence>
<dbReference type="Gene3D" id="3.30.1920.20">
    <property type="match status" value="1"/>
</dbReference>
<dbReference type="Proteomes" id="UP000621560">
    <property type="component" value="Unassembled WGS sequence"/>
</dbReference>
<dbReference type="GO" id="GO:0005975">
    <property type="term" value="P:carbohydrate metabolic process"/>
    <property type="evidence" value="ECO:0007669"/>
    <property type="project" value="InterPro"/>
</dbReference>
<dbReference type="EMBL" id="JACXIZ010000004">
    <property type="protein sequence ID" value="MBD2843805.1"/>
    <property type="molecule type" value="Genomic_DNA"/>
</dbReference>
<dbReference type="RefSeq" id="WP_190913933.1">
    <property type="nucleotide sequence ID" value="NZ_JACXIZ010000004.1"/>
</dbReference>
<keyword evidence="3" id="KW-1185">Reference proteome</keyword>
<evidence type="ECO:0000256" key="1">
    <source>
        <dbReference type="SAM" id="SignalP"/>
    </source>
</evidence>
<evidence type="ECO:0000313" key="3">
    <source>
        <dbReference type="Proteomes" id="UP000621560"/>
    </source>
</evidence>
<dbReference type="NCBIfam" id="NF047446">
    <property type="entry name" value="barrel_OmpL47"/>
    <property type="match status" value="1"/>
</dbReference>
<accession>A0A927BQF9</accession>
<dbReference type="InterPro" id="IPR008928">
    <property type="entry name" value="6-hairpin_glycosidase_sf"/>
</dbReference>
<protein>
    <submittedName>
        <fullName evidence="2">Uncharacterized protein</fullName>
    </submittedName>
</protein>
<reference evidence="2" key="1">
    <citation type="submission" date="2020-09" db="EMBL/GenBank/DDBJ databases">
        <title>A novel bacterium of genus Paenibacillus, isolated from South China Sea.</title>
        <authorList>
            <person name="Huang H."/>
            <person name="Mo K."/>
            <person name="Hu Y."/>
        </authorList>
    </citation>
    <scope>NUCLEOTIDE SEQUENCE</scope>
    <source>
        <strain evidence="2">IB182496</strain>
    </source>
</reference>
<dbReference type="SUPFAM" id="SSF48208">
    <property type="entry name" value="Six-hairpin glycosidases"/>
    <property type="match status" value="1"/>
</dbReference>
<comment type="caution">
    <text evidence="2">The sequence shown here is derived from an EMBL/GenBank/DDBJ whole genome shotgun (WGS) entry which is preliminary data.</text>
</comment>
<feature type="signal peptide" evidence="1">
    <location>
        <begin position="1"/>
        <end position="21"/>
    </location>
</feature>
<feature type="chain" id="PRO_5038387271" evidence="1">
    <location>
        <begin position="22"/>
        <end position="1449"/>
    </location>
</feature>
<proteinExistence type="predicted"/>
<gene>
    <name evidence="2" type="ORF">IDH44_01260</name>
</gene>
<keyword evidence="1" id="KW-0732">Signal</keyword>
<dbReference type="Gene3D" id="1.50.10.20">
    <property type="match status" value="1"/>
</dbReference>
<dbReference type="InterPro" id="IPR058094">
    <property type="entry name" value="Ig-like_OmpL47-like"/>
</dbReference>
<organism evidence="2 3">
    <name type="scientific">Paenibacillus sabuli</name>
    <dbReference type="NCBI Taxonomy" id="2772509"/>
    <lineage>
        <taxon>Bacteria</taxon>
        <taxon>Bacillati</taxon>
        <taxon>Bacillota</taxon>
        <taxon>Bacilli</taxon>
        <taxon>Bacillales</taxon>
        <taxon>Paenibacillaceae</taxon>
        <taxon>Paenibacillus</taxon>
    </lineage>
</organism>
<name>A0A927BQF9_9BACL</name>